<dbReference type="EMBL" id="JANBUJ010001082">
    <property type="protein sequence ID" value="KAJ2768808.1"/>
    <property type="molecule type" value="Genomic_DNA"/>
</dbReference>
<feature type="non-terminal residue" evidence="1">
    <location>
        <position position="1"/>
    </location>
</feature>
<evidence type="ECO:0000313" key="1">
    <source>
        <dbReference type="EMBL" id="KAJ2768808.1"/>
    </source>
</evidence>
<accession>A0ACC1JWM3</accession>
<keyword evidence="2" id="KW-1185">Reference proteome</keyword>
<gene>
    <name evidence="1" type="primary">BPL1_3</name>
    <name evidence="1" type="ORF">IWQ57_003378</name>
</gene>
<comment type="caution">
    <text evidence="1">The sequence shown here is derived from an EMBL/GenBank/DDBJ whole genome shotgun (WGS) entry which is preliminary data.</text>
</comment>
<reference evidence="1" key="1">
    <citation type="submission" date="2022-07" db="EMBL/GenBank/DDBJ databases">
        <title>Phylogenomic reconstructions and comparative analyses of Kickxellomycotina fungi.</title>
        <authorList>
            <person name="Reynolds N.K."/>
            <person name="Stajich J.E."/>
            <person name="Barry K."/>
            <person name="Grigoriev I.V."/>
            <person name="Crous P."/>
            <person name="Smith M.E."/>
        </authorList>
    </citation>
    <scope>NUCLEOTIDE SEQUENCE</scope>
    <source>
        <strain evidence="1">CBS 109366</strain>
    </source>
</reference>
<evidence type="ECO:0000313" key="2">
    <source>
        <dbReference type="Proteomes" id="UP001140234"/>
    </source>
</evidence>
<sequence>APAADSDTSADSADHGFAKIGSVLVSSSYRAGEYTLLFGCGVNVANRLPTTSINSVIREYNSAHGAGLATLPVEKALALITAKFEELYRQFLVRGFEPLLKLYYKNWLHSGQAVTLADRSYEKARVVGLDPTDGQLQVRSVASPGTVYSLQPDGNSFDMLHGLISRKA</sequence>
<organism evidence="1 2">
    <name type="scientific">Coemansia nantahalensis</name>
    <dbReference type="NCBI Taxonomy" id="2789366"/>
    <lineage>
        <taxon>Eukaryota</taxon>
        <taxon>Fungi</taxon>
        <taxon>Fungi incertae sedis</taxon>
        <taxon>Zoopagomycota</taxon>
        <taxon>Kickxellomycotina</taxon>
        <taxon>Kickxellomycetes</taxon>
        <taxon>Kickxellales</taxon>
        <taxon>Kickxellaceae</taxon>
        <taxon>Coemansia</taxon>
    </lineage>
</organism>
<name>A0ACC1JWM3_9FUNG</name>
<protein>
    <submittedName>
        <fullName evidence="1">Biotin holocarboxylase synthetase</fullName>
    </submittedName>
</protein>
<proteinExistence type="predicted"/>
<dbReference type="Proteomes" id="UP001140234">
    <property type="component" value="Unassembled WGS sequence"/>
</dbReference>